<dbReference type="SUPFAM" id="SSF81296">
    <property type="entry name" value="E set domains"/>
    <property type="match status" value="1"/>
</dbReference>
<dbReference type="GO" id="GO:0045944">
    <property type="term" value="P:positive regulation of transcription by RNA polymerase II"/>
    <property type="evidence" value="ECO:0007669"/>
    <property type="project" value="UniProtKB-ARBA"/>
</dbReference>
<feature type="domain" description="IPT/TIG" evidence="7">
    <location>
        <begin position="660"/>
        <end position="765"/>
    </location>
</feature>
<evidence type="ECO:0000259" key="7">
    <source>
        <dbReference type="SMART" id="SM00429"/>
    </source>
</evidence>
<feature type="repeat" description="ANK" evidence="4">
    <location>
        <begin position="891"/>
        <end position="923"/>
    </location>
</feature>
<dbReference type="GO" id="GO:0005634">
    <property type="term" value="C:nucleus"/>
    <property type="evidence" value="ECO:0007669"/>
    <property type="project" value="UniProtKB-ARBA"/>
</dbReference>
<feature type="compositionally biased region" description="Polar residues" evidence="5">
    <location>
        <begin position="586"/>
        <end position="601"/>
    </location>
</feature>
<dbReference type="InterPro" id="IPR013783">
    <property type="entry name" value="Ig-like_fold"/>
</dbReference>
<accession>A0AAN7WT02</accession>
<dbReference type="InterPro" id="IPR057962">
    <property type="entry name" value="SPT23_MGA2_DBD"/>
</dbReference>
<dbReference type="PANTHER" id="PTHR24198">
    <property type="entry name" value="ANKYRIN REPEAT AND PROTEIN KINASE DOMAIN-CONTAINING PROTEIN"/>
    <property type="match status" value="1"/>
</dbReference>
<keyword evidence="2" id="KW-0677">Repeat</keyword>
<evidence type="ECO:0000256" key="4">
    <source>
        <dbReference type="PROSITE-ProRule" id="PRU00023"/>
    </source>
</evidence>
<feature type="compositionally biased region" description="Polar residues" evidence="5">
    <location>
        <begin position="174"/>
        <end position="201"/>
    </location>
</feature>
<dbReference type="Gene3D" id="2.60.40.10">
    <property type="entry name" value="Immunoglobulins"/>
    <property type="match status" value="1"/>
</dbReference>
<dbReference type="EMBL" id="JAWIZZ010000015">
    <property type="protein sequence ID" value="KAK5782092.1"/>
    <property type="molecule type" value="Genomic_DNA"/>
</dbReference>
<dbReference type="Pfam" id="PF01833">
    <property type="entry name" value="TIG"/>
    <property type="match status" value="1"/>
</dbReference>
<dbReference type="GO" id="GO:0033554">
    <property type="term" value="P:cellular response to stress"/>
    <property type="evidence" value="ECO:0007669"/>
    <property type="project" value="UniProtKB-ARBA"/>
</dbReference>
<protein>
    <recommendedName>
        <fullName evidence="7">IPT/TIG domain-containing protein</fullName>
    </recommendedName>
</protein>
<feature type="region of interest" description="Disordered" evidence="5">
    <location>
        <begin position="174"/>
        <end position="204"/>
    </location>
</feature>
<comment type="caution">
    <text evidence="8">The sequence shown here is derived from an EMBL/GenBank/DDBJ whole genome shotgun (WGS) entry which is preliminary data.</text>
</comment>
<feature type="transmembrane region" description="Helical" evidence="6">
    <location>
        <begin position="1176"/>
        <end position="1197"/>
    </location>
</feature>
<dbReference type="FunFam" id="2.60.40.10:FF:001880">
    <property type="entry name" value="Mga2p"/>
    <property type="match status" value="1"/>
</dbReference>
<name>A0AAN7WT02_9SACH</name>
<dbReference type="Pfam" id="PF25603">
    <property type="entry name" value="SPT23_MGA2_DBD"/>
    <property type="match status" value="1"/>
</dbReference>
<evidence type="ECO:0000313" key="8">
    <source>
        <dbReference type="EMBL" id="KAK5782092.1"/>
    </source>
</evidence>
<sequence length="1253" mass="141832">MNSIDDSPVIVQRSHNSNENIVDKRQSNTIENSESQQNDVIKYESNDILQLENVIFNQYILDPTSINTSPTSKLDTVIPQLDGAITTPSCLTYFEVQNQSNSVNGGYSNNYRPVDDKIFHNYLYADNVDISPSNNNNTNSIHQFIPPMVTTTVPSNNAHYSIDENVIRIDKSTSSVPLPTKNNSTNINVNKQISNETNPSDYKSVPNLMEQKFKTLIEETLTFGRTKEITSRFIDPINYLNLDESTLSYKLTLQGLPQVTRVENQLKLSLILSPLISDKYLIYLPIDSITRERFYLSNDIITYPKSLQEQLLYLDAFVLDKMTNKNIEVCMKCVNREQRRASRRKSKISDNLLWCNNKNRRAIIFNNKQISLIEQIDSNHKKIELTTRIVCYCRHHKSEEGFKLLFVIKDFMGNVLARTISDPIIITDRKQQILELAQKSANNKTNASNPPMANDIPTLSNSVSYNPHSDIPSNINSTINPSSTFNESSTSNSTTPGHYYDNIDHPFQVVNQFGNSDHNLSTPQQKQNFPNIYLSQQNFTYSPQTQLNRNYNVVHDPSGKKIIPSPTSMSEDGSETIATELLYNKNNNPSVNSLTSSNDIHGNSRKRSRVSMSGVTNPSNLRRQYSANVQNNLHNMSDINLRQQQHQQQLQQFNLQMSNKPSIQRIIPSKGPISGGIEVTLLGARFKQGLIVKFGNNIALSTQCWSETTILTYLPPATSAGQVYVTLHDPNNPDNGEGSINNNFPDGMSMNSITHPSQKAIFTYRDESDRQLIELALQIVGLKMNGKLEDAKNIAKKILDDDNRNLSANQDQSVNETNTNSYCTLNDSSMVENDEQLIIKVIQSLNNTTSNLSMCNSEGRTLLHLAALKGYLKLSTVLIKAGVHVDDRDKFGFTPLHFAAIGGNYKVIRLLLTCQSNPLALSNNGMTVRRLYEDNHISDPEYENVIDILEYYMDSDIPLISRRISQTSFDSNISASHSELSLNVEGEHVLPDNFNSLHVISDLDQSYEEYEEEFSFSDESEITYSSSDNDENISASFDISEESSASDTESLNYASSMEFDVEVPTGNSNEISNNENDNTSIMNGSMSAWNRLLTRINEDLPKYEDLYPRNWMNSKPKDTTQEIIKDSSIVTRNRRTSETISITSQMTSEDDEDDAIQKIFNQFFQTNRLAMHKDKMLFFFWLPVMVLLLVWVFWLQFNKDSNNVVSKINGLVQHYVAMGLAKIVLGNQRMKTVFRNSFNNLQSSGILNDLIVG</sequence>
<dbReference type="AlphaFoldDB" id="A0AAN7WT02"/>
<keyword evidence="6" id="KW-0812">Transmembrane</keyword>
<gene>
    <name evidence="8" type="ORF">RI543_000414</name>
</gene>
<dbReference type="GO" id="GO:2001280">
    <property type="term" value="P:positive regulation of unsaturated fatty acid biosynthetic process"/>
    <property type="evidence" value="ECO:0007669"/>
    <property type="project" value="UniProtKB-ARBA"/>
</dbReference>
<dbReference type="InterPro" id="IPR014756">
    <property type="entry name" value="Ig_E-set"/>
</dbReference>
<dbReference type="PANTHER" id="PTHR24198:SF194">
    <property type="entry name" value="INVERSIN-A"/>
    <property type="match status" value="1"/>
</dbReference>
<dbReference type="GO" id="GO:0030466">
    <property type="term" value="P:silent mating-type cassette heterochromatin formation"/>
    <property type="evidence" value="ECO:0007669"/>
    <property type="project" value="UniProtKB-ARBA"/>
</dbReference>
<organism evidence="8 9">
    <name type="scientific">Arxiozyma heterogenica</name>
    <dbReference type="NCBI Taxonomy" id="278026"/>
    <lineage>
        <taxon>Eukaryota</taxon>
        <taxon>Fungi</taxon>
        <taxon>Dikarya</taxon>
        <taxon>Ascomycota</taxon>
        <taxon>Saccharomycotina</taxon>
        <taxon>Saccharomycetes</taxon>
        <taxon>Saccharomycetales</taxon>
        <taxon>Saccharomycetaceae</taxon>
        <taxon>Arxiozyma</taxon>
    </lineage>
</organism>
<dbReference type="InterPro" id="IPR002110">
    <property type="entry name" value="Ankyrin_rpt"/>
</dbReference>
<dbReference type="Gene3D" id="1.25.40.20">
    <property type="entry name" value="Ankyrin repeat-containing domain"/>
    <property type="match status" value="1"/>
</dbReference>
<evidence type="ECO:0000256" key="5">
    <source>
        <dbReference type="SAM" id="MobiDB-lite"/>
    </source>
</evidence>
<dbReference type="Pfam" id="PF12796">
    <property type="entry name" value="Ank_2"/>
    <property type="match status" value="1"/>
</dbReference>
<dbReference type="PROSITE" id="PS50297">
    <property type="entry name" value="ANK_REP_REGION"/>
    <property type="match status" value="2"/>
</dbReference>
<feature type="compositionally biased region" description="Polar residues" evidence="5">
    <location>
        <begin position="610"/>
        <end position="619"/>
    </location>
</feature>
<dbReference type="InterPro" id="IPR036770">
    <property type="entry name" value="Ankyrin_rpt-contain_sf"/>
</dbReference>
<dbReference type="Proteomes" id="UP001306508">
    <property type="component" value="Unassembled WGS sequence"/>
</dbReference>
<keyword evidence="6" id="KW-1133">Transmembrane helix</keyword>
<feature type="region of interest" description="Disordered" evidence="5">
    <location>
        <begin position="586"/>
        <end position="619"/>
    </location>
</feature>
<dbReference type="CDD" id="cd00102">
    <property type="entry name" value="IPT"/>
    <property type="match status" value="1"/>
</dbReference>
<evidence type="ECO:0000256" key="3">
    <source>
        <dbReference type="ARBA" id="ARBA00023043"/>
    </source>
</evidence>
<dbReference type="SMART" id="SM00248">
    <property type="entry name" value="ANK"/>
    <property type="match status" value="2"/>
</dbReference>
<proteinExistence type="predicted"/>
<keyword evidence="6" id="KW-0472">Membrane</keyword>
<dbReference type="PROSITE" id="PS50088">
    <property type="entry name" value="ANK_REPEAT"/>
    <property type="match status" value="2"/>
</dbReference>
<keyword evidence="1" id="KW-0597">Phosphoprotein</keyword>
<dbReference type="GO" id="GO:0005789">
    <property type="term" value="C:endoplasmic reticulum membrane"/>
    <property type="evidence" value="ECO:0007669"/>
    <property type="project" value="UniProtKB-ARBA"/>
</dbReference>
<evidence type="ECO:0000256" key="1">
    <source>
        <dbReference type="ARBA" id="ARBA00022553"/>
    </source>
</evidence>
<reference evidence="9" key="1">
    <citation type="submission" date="2023-07" db="EMBL/GenBank/DDBJ databases">
        <title>A draft genome of Kazachstania heterogenica Y-27499.</title>
        <authorList>
            <person name="Donic C."/>
            <person name="Kralova J.S."/>
            <person name="Fidel L."/>
            <person name="Ben-Dor S."/>
            <person name="Jung S."/>
        </authorList>
    </citation>
    <scope>NUCLEOTIDE SEQUENCE [LARGE SCALE GENOMIC DNA]</scope>
    <source>
        <strain evidence="9">Y27499</strain>
    </source>
</reference>
<feature type="repeat" description="ANK" evidence="4">
    <location>
        <begin position="858"/>
        <end position="890"/>
    </location>
</feature>
<keyword evidence="3 4" id="KW-0040">ANK repeat</keyword>
<dbReference type="InterPro" id="IPR002909">
    <property type="entry name" value="IPT_dom"/>
</dbReference>
<dbReference type="SMART" id="SM00429">
    <property type="entry name" value="IPT"/>
    <property type="match status" value="1"/>
</dbReference>
<evidence type="ECO:0000256" key="6">
    <source>
        <dbReference type="SAM" id="Phobius"/>
    </source>
</evidence>
<keyword evidence="9" id="KW-1185">Reference proteome</keyword>
<dbReference type="SUPFAM" id="SSF48403">
    <property type="entry name" value="Ankyrin repeat"/>
    <property type="match status" value="1"/>
</dbReference>
<evidence type="ECO:0000256" key="2">
    <source>
        <dbReference type="ARBA" id="ARBA00022737"/>
    </source>
</evidence>
<evidence type="ECO:0000313" key="9">
    <source>
        <dbReference type="Proteomes" id="UP001306508"/>
    </source>
</evidence>